<dbReference type="Proteomes" id="UP000002361">
    <property type="component" value="Chromosome"/>
</dbReference>
<sequence>MEPTKNLPTNLETGRNEIEQSPAQRAPSQDALGRILAPARAVREILAPELTGLWAESTSGLRLCIPSDPAEAAELYARLPDVEWLVSTGKRIESTLAKKAAAPDVAESIAALLTLKPNLKEAHGGYLASLTLALTIEADENRWPACVVAAGLHRAIRASSYMPELAEIITHTEKAARDFRRAVRIVERTSEAILALEDMLEAAGYPIKDDGREGF</sequence>
<accession>D5APV7</accession>
<dbReference type="EMBL" id="CP001312">
    <property type="protein sequence ID" value="ADE86676.1"/>
    <property type="molecule type" value="Genomic_DNA"/>
</dbReference>
<reference evidence="2 3" key="2">
    <citation type="journal article" date="2010" name="J. Bacteriol.">
        <title>Complete genome sequence of the photosynthetic purple nonsulfur bacterium Rhodobacter capsulatus SB 1003.</title>
        <authorList>
            <person name="Strnad H."/>
            <person name="Lapidus A."/>
            <person name="Paces J."/>
            <person name="Ulbrich P."/>
            <person name="Vlcek C."/>
            <person name="Paces V."/>
            <person name="Haselkorn R."/>
        </authorList>
    </citation>
    <scope>NUCLEOTIDE SEQUENCE [LARGE SCALE GENOMIC DNA]</scope>
    <source>
        <strain evidence="3">ATCC BAA-309 / NBRC 16581 / SB1003</strain>
    </source>
</reference>
<dbReference type="OrthoDB" id="8579209at2"/>
<dbReference type="GeneID" id="41344833"/>
<feature type="region of interest" description="Disordered" evidence="1">
    <location>
        <begin position="1"/>
        <end position="30"/>
    </location>
</feature>
<feature type="compositionally biased region" description="Polar residues" evidence="1">
    <location>
        <begin position="1"/>
        <end position="27"/>
    </location>
</feature>
<dbReference type="STRING" id="272942.RCAP_rcc02949"/>
<gene>
    <name evidence="2" type="ordered locus">RCAP_rcc02949</name>
</gene>
<dbReference type="KEGG" id="rcp:RCAP_rcc02949"/>
<name>D5APV7_RHOCB</name>
<organism evidence="2 3">
    <name type="scientific">Rhodobacter capsulatus (strain ATCC BAA-309 / NBRC 16581 / SB1003)</name>
    <dbReference type="NCBI Taxonomy" id="272942"/>
    <lineage>
        <taxon>Bacteria</taxon>
        <taxon>Pseudomonadati</taxon>
        <taxon>Pseudomonadota</taxon>
        <taxon>Alphaproteobacteria</taxon>
        <taxon>Rhodobacterales</taxon>
        <taxon>Rhodobacter group</taxon>
        <taxon>Rhodobacter</taxon>
    </lineage>
</organism>
<proteinExistence type="predicted"/>
<keyword evidence="3" id="KW-1185">Reference proteome</keyword>
<reference key="1">
    <citation type="submission" date="2008-12" db="EMBL/GenBank/DDBJ databases">
        <title>Complete genome sequence of Rhodobacter capsulatus SB1003.</title>
        <authorList>
            <person name="Strnad H."/>
            <person name="Lapidus A."/>
            <person name="Vlcek C."/>
            <person name="Ulbrich P."/>
            <person name="Paces J."/>
            <person name="Maltsev N."/>
            <person name="Kumar V."/>
            <person name="Kogan Y."/>
            <person name="Milgram A."/>
            <person name="Rebrekov D."/>
            <person name="Mazur M."/>
            <person name="Cox R."/>
            <person name="Kyrpides N."/>
            <person name="Kolar M."/>
            <person name="Sachova J."/>
            <person name="Ridl J."/>
            <person name="Ivanova N."/>
            <person name="Kapatral V."/>
            <person name="Los T."/>
            <person name="Lykidis A."/>
            <person name="Mikhailova N."/>
            <person name="Reznik G."/>
            <person name="Vasieva O."/>
            <person name="Fonstein M."/>
            <person name="Paces V."/>
            <person name="Haselkorn R."/>
        </authorList>
    </citation>
    <scope>NUCLEOTIDE SEQUENCE</scope>
    <source>
        <strain>SB1003</strain>
    </source>
</reference>
<evidence type="ECO:0000313" key="3">
    <source>
        <dbReference type="Proteomes" id="UP000002361"/>
    </source>
</evidence>
<evidence type="ECO:0000313" key="2">
    <source>
        <dbReference type="EMBL" id="ADE86676.1"/>
    </source>
</evidence>
<dbReference type="AlphaFoldDB" id="D5APV7"/>
<dbReference type="HOGENOM" id="CLU_1282380_0_0_5"/>
<protein>
    <submittedName>
        <fullName evidence="2">Uncharacterized protein</fullName>
    </submittedName>
</protein>
<evidence type="ECO:0000256" key="1">
    <source>
        <dbReference type="SAM" id="MobiDB-lite"/>
    </source>
</evidence>
<dbReference type="RefSeq" id="WP_013068649.1">
    <property type="nucleotide sequence ID" value="NC_014034.1"/>
</dbReference>